<sequence length="125" mass="14710">MQKICWILSVNRDGATLFVGSPANAGPWLFSNKEQQNIKAFFNQPMKLTLSVMMFFQRKYQKLRSFCTMKCSLPIFPKKSPKLVSRLLMWISLQKIMNSLKKLWLLNLHKNKNSVCNGIRYKRCF</sequence>
<accession>R3KPB8</accession>
<evidence type="ECO:0000313" key="2">
    <source>
        <dbReference type="Proteomes" id="UP000013638"/>
    </source>
</evidence>
<name>R3KPB8_ENTFL</name>
<dbReference type="EMBL" id="ASDZ01000008">
    <property type="protein sequence ID" value="EOK15510.1"/>
    <property type="molecule type" value="Genomic_DNA"/>
</dbReference>
<protein>
    <submittedName>
        <fullName evidence="1">Uncharacterized protein</fullName>
    </submittedName>
</protein>
<dbReference type="HOGENOM" id="CLU_1989182_0_0_9"/>
<gene>
    <name evidence="1" type="ORF">WOU_00589</name>
</gene>
<dbReference type="AlphaFoldDB" id="R3KPB8"/>
<reference evidence="1 2" key="1">
    <citation type="submission" date="2013-02" db="EMBL/GenBank/DDBJ databases">
        <title>The Genome Sequence of Enterococcus faecalis ATCC_6055.</title>
        <authorList>
            <consortium name="The Broad Institute Genome Sequencing Platform"/>
            <consortium name="The Broad Institute Genome Sequencing Center for Infectious Disease"/>
            <person name="Earl A.M."/>
            <person name="Gilmore M.S."/>
            <person name="Lebreton F."/>
            <person name="Walker B."/>
            <person name="Young S.K."/>
            <person name="Zeng Q."/>
            <person name="Gargeya S."/>
            <person name="Fitzgerald M."/>
            <person name="Haas B."/>
            <person name="Abouelleil A."/>
            <person name="Alvarado L."/>
            <person name="Arachchi H.M."/>
            <person name="Berlin A.M."/>
            <person name="Chapman S.B."/>
            <person name="Dewar J."/>
            <person name="Goldberg J."/>
            <person name="Griggs A."/>
            <person name="Gujja S."/>
            <person name="Hansen M."/>
            <person name="Howarth C."/>
            <person name="Imamovic A."/>
            <person name="Larimer J."/>
            <person name="McCowan C."/>
            <person name="Murphy C."/>
            <person name="Neiman D."/>
            <person name="Pearson M."/>
            <person name="Priest M."/>
            <person name="Roberts A."/>
            <person name="Saif S."/>
            <person name="Shea T."/>
            <person name="Sisk P."/>
            <person name="Sykes S."/>
            <person name="Wortman J."/>
            <person name="Nusbaum C."/>
            <person name="Birren B."/>
        </authorList>
    </citation>
    <scope>NUCLEOTIDE SEQUENCE [LARGE SCALE GENOMIC DNA]</scope>
    <source>
        <strain evidence="1 2">ATCC 6055</strain>
    </source>
</reference>
<organism evidence="1 2">
    <name type="scientific">Enterococcus faecalis ATCC 6055</name>
    <dbReference type="NCBI Taxonomy" id="1169311"/>
    <lineage>
        <taxon>Bacteria</taxon>
        <taxon>Bacillati</taxon>
        <taxon>Bacillota</taxon>
        <taxon>Bacilli</taxon>
        <taxon>Lactobacillales</taxon>
        <taxon>Enterococcaceae</taxon>
        <taxon>Enterococcus</taxon>
    </lineage>
</organism>
<proteinExistence type="predicted"/>
<dbReference type="Proteomes" id="UP000013638">
    <property type="component" value="Unassembled WGS sequence"/>
</dbReference>
<evidence type="ECO:0000313" key="1">
    <source>
        <dbReference type="EMBL" id="EOK15510.1"/>
    </source>
</evidence>
<comment type="caution">
    <text evidence="1">The sequence shown here is derived from an EMBL/GenBank/DDBJ whole genome shotgun (WGS) entry which is preliminary data.</text>
</comment>